<feature type="signal peptide" evidence="2">
    <location>
        <begin position="1"/>
        <end position="20"/>
    </location>
</feature>
<evidence type="ECO:0000259" key="3">
    <source>
        <dbReference type="Pfam" id="PF02638"/>
    </source>
</evidence>
<dbReference type="Proteomes" id="UP000464954">
    <property type="component" value="Chromosome"/>
</dbReference>
<dbReference type="InterPro" id="IPR052177">
    <property type="entry name" value="Divisome_Glycosyl_Hydrolase"/>
</dbReference>
<evidence type="ECO:0000256" key="1">
    <source>
        <dbReference type="ARBA" id="ARBA00022729"/>
    </source>
</evidence>
<feature type="domain" description="Glycosyl hydrolase-like 10" evidence="3">
    <location>
        <begin position="27"/>
        <end position="311"/>
    </location>
</feature>
<gene>
    <name evidence="4" type="ORF">GT409_07090</name>
</gene>
<dbReference type="SUPFAM" id="SSF51445">
    <property type="entry name" value="(Trans)glycosidases"/>
    <property type="match status" value="1"/>
</dbReference>
<organism evidence="4 5">
    <name type="scientific">Tichowtungia aerotolerans</name>
    <dbReference type="NCBI Taxonomy" id="2697043"/>
    <lineage>
        <taxon>Bacteria</taxon>
        <taxon>Pseudomonadati</taxon>
        <taxon>Kiritimatiellota</taxon>
        <taxon>Tichowtungiia</taxon>
        <taxon>Tichowtungiales</taxon>
        <taxon>Tichowtungiaceae</taxon>
        <taxon>Tichowtungia</taxon>
    </lineage>
</organism>
<dbReference type="EMBL" id="CP047593">
    <property type="protein sequence ID" value="QHI69226.1"/>
    <property type="molecule type" value="Genomic_DNA"/>
</dbReference>
<evidence type="ECO:0000313" key="5">
    <source>
        <dbReference type="Proteomes" id="UP000464954"/>
    </source>
</evidence>
<dbReference type="PANTHER" id="PTHR43405:SF1">
    <property type="entry name" value="GLYCOSYL HYDROLASE DIGH"/>
    <property type="match status" value="1"/>
</dbReference>
<dbReference type="InterPro" id="IPR017853">
    <property type="entry name" value="GH"/>
</dbReference>
<keyword evidence="1 2" id="KW-0732">Signal</keyword>
<dbReference type="PANTHER" id="PTHR43405">
    <property type="entry name" value="GLYCOSYL HYDROLASE DIGH"/>
    <property type="match status" value="1"/>
</dbReference>
<dbReference type="GO" id="GO:0016787">
    <property type="term" value="F:hydrolase activity"/>
    <property type="evidence" value="ECO:0007669"/>
    <property type="project" value="UniProtKB-KW"/>
</dbReference>
<dbReference type="KEGG" id="taer:GT409_07090"/>
<proteinExistence type="predicted"/>
<name>A0A6P1MCA4_9BACT</name>
<dbReference type="Gene3D" id="3.20.20.80">
    <property type="entry name" value="Glycosidases"/>
    <property type="match status" value="1"/>
</dbReference>
<keyword evidence="4" id="KW-0378">Hydrolase</keyword>
<dbReference type="Pfam" id="PF02638">
    <property type="entry name" value="GHL10"/>
    <property type="match status" value="1"/>
</dbReference>
<reference evidence="4 5" key="1">
    <citation type="submission" date="2020-01" db="EMBL/GenBank/DDBJ databases">
        <title>Ponticoccus aerotolerans gen. nov., sp. nov., an anaerobic bacterium and proposal of Ponticoccusceae fam. nov., Ponticoccusles ord. nov. and Ponticoccuse classis nov. in the phylum Kiritimatiellaeota.</title>
        <authorList>
            <person name="Zhou L.Y."/>
            <person name="Du Z.J."/>
        </authorList>
    </citation>
    <scope>NUCLEOTIDE SEQUENCE [LARGE SCALE GENOMIC DNA]</scope>
    <source>
        <strain evidence="4 5">S-5007</strain>
    </source>
</reference>
<dbReference type="InterPro" id="IPR003790">
    <property type="entry name" value="GHL10"/>
</dbReference>
<evidence type="ECO:0000313" key="4">
    <source>
        <dbReference type="EMBL" id="QHI69226.1"/>
    </source>
</evidence>
<keyword evidence="5" id="KW-1185">Reference proteome</keyword>
<protein>
    <submittedName>
        <fullName evidence="4">Family 10 glycosylhydrolase</fullName>
    </submittedName>
</protein>
<dbReference type="AlphaFoldDB" id="A0A6P1MCA4"/>
<dbReference type="RefSeq" id="WP_160628353.1">
    <property type="nucleotide sequence ID" value="NZ_CP047593.1"/>
</dbReference>
<evidence type="ECO:0000256" key="2">
    <source>
        <dbReference type="SAM" id="SignalP"/>
    </source>
</evidence>
<sequence>MKTRLIICLLLLPLILFAGARPPKMPEVRAIWVTRFDYKSPRDVSSIIINCAQAGFTDIFFQVRGNGTVFYPSRVEPWAFELHGKDVANTGKNPGWDPLLTASAWAKRYGIRLHAYINVLPGWRGVKNPPASAGQLWTAHPDWFMVDSTGAKMRPTSAWYSFVNPAHPAVRSHLSQIAAELARYDIAGLHLDYIRFPYDYKSVAREVYPNASKAEIQAHSTFSFDRLSLSMMHNSSSRKKWDDFRRDSVTQVVRDLNSTFRRQHGPAPAVISSSVLADLDSGYMHAFQDSRRWAKERAVDWLVPMNYNASLFDERLALMKRSLGRRATAGQLVVGINCAGDLQEIRREIAASRQAGCRGFALFAYSHLFKDHQPTAKARVLK</sequence>
<feature type="chain" id="PRO_5027049945" evidence="2">
    <location>
        <begin position="21"/>
        <end position="382"/>
    </location>
</feature>
<accession>A0A6P1MCA4</accession>